<feature type="region of interest" description="Disordered" evidence="1">
    <location>
        <begin position="16"/>
        <end position="38"/>
    </location>
</feature>
<feature type="compositionally biased region" description="Polar residues" evidence="1">
    <location>
        <begin position="178"/>
        <end position="188"/>
    </location>
</feature>
<sequence>MVPPIVIPSPSVTVPVTPRSHLPSDSSSSSSDSSGYTPPAPISTMPFCPLATILQSSIKHPPSITSGKLTPSLLLQWEVACLEYFKRKSIADLDKVSHITGGMQDKLICDWVMTNASTLTTVSWDDFIKLMCSHWLEKDWEDKVLTVLIRMTHDNNNSLEDWIVTIEKQTLLRASPARNPSSNLSSATRTERMDNERRADKHRHMKEIERFLHSNCHISPATTRPSFSFKPTPKRISSSSSATTKSTCLGPLTNKECELLKKFFGCFKCRHLFVKCCTSDCMKGFPNATFYTTLTSDVRDVFKKCGHLFLDFNAKTLDNTVTVISTVPNNTDLDDNYVAAINAYSPLALTSDILGSGTDSEGNKCVLADFTVPHILWRGSLLSHFTAPLMISMLIDSGSLAALIRDSLATQLGLHHHTLAKPFPLGDAWDLEQQNLTNIPVIFGNPFLKCNHIIADVEAGILINKISNHDIMQPITPQSTPQSTSQFTPPDLRSLRECRHDATKAHDLAAHNQLVQHCDLMRDILLHTQPLLDSTVTISITSTVVAVPDGIEDLAYQETLSHENATMKNQFTDCFPDDIHHLDYLPTDVFHRFHLKDPNMVITR</sequence>
<evidence type="ECO:0000256" key="1">
    <source>
        <dbReference type="SAM" id="MobiDB-lite"/>
    </source>
</evidence>
<feature type="compositionally biased region" description="Basic and acidic residues" evidence="1">
    <location>
        <begin position="189"/>
        <end position="199"/>
    </location>
</feature>
<accession>A0A401G8R2</accession>
<evidence type="ECO:0000313" key="3">
    <source>
        <dbReference type="Proteomes" id="UP000287166"/>
    </source>
</evidence>
<dbReference type="RefSeq" id="XP_027609468.1">
    <property type="nucleotide sequence ID" value="XM_027753667.1"/>
</dbReference>
<dbReference type="OrthoDB" id="2801433at2759"/>
<dbReference type="Proteomes" id="UP000287166">
    <property type="component" value="Unassembled WGS sequence"/>
</dbReference>
<feature type="region of interest" description="Disordered" evidence="1">
    <location>
        <begin position="175"/>
        <end position="199"/>
    </location>
</feature>
<gene>
    <name evidence="2" type="ORF">SCP_0114440</name>
</gene>
<dbReference type="AlphaFoldDB" id="A0A401G8R2"/>
<evidence type="ECO:0000313" key="2">
    <source>
        <dbReference type="EMBL" id="GBE78555.1"/>
    </source>
</evidence>
<dbReference type="InParanoid" id="A0A401G8R2"/>
<proteinExistence type="predicted"/>
<dbReference type="EMBL" id="BFAD01000001">
    <property type="protein sequence ID" value="GBE78555.1"/>
    <property type="molecule type" value="Genomic_DNA"/>
</dbReference>
<name>A0A401G8R2_9APHY</name>
<reference evidence="2 3" key="1">
    <citation type="journal article" date="2018" name="Sci. Rep.">
        <title>Genome sequence of the cauliflower mushroom Sparassis crispa (Hanabiratake) and its association with beneficial usage.</title>
        <authorList>
            <person name="Kiyama R."/>
            <person name="Furutani Y."/>
            <person name="Kawaguchi K."/>
            <person name="Nakanishi T."/>
        </authorList>
    </citation>
    <scope>NUCLEOTIDE SEQUENCE [LARGE SCALE GENOMIC DNA]</scope>
</reference>
<keyword evidence="3" id="KW-1185">Reference proteome</keyword>
<comment type="caution">
    <text evidence="2">The sequence shown here is derived from an EMBL/GenBank/DDBJ whole genome shotgun (WGS) entry which is preliminary data.</text>
</comment>
<dbReference type="GeneID" id="38775472"/>
<feature type="compositionally biased region" description="Low complexity" evidence="1">
    <location>
        <begin position="16"/>
        <end position="34"/>
    </location>
</feature>
<organism evidence="2 3">
    <name type="scientific">Sparassis crispa</name>
    <dbReference type="NCBI Taxonomy" id="139825"/>
    <lineage>
        <taxon>Eukaryota</taxon>
        <taxon>Fungi</taxon>
        <taxon>Dikarya</taxon>
        <taxon>Basidiomycota</taxon>
        <taxon>Agaricomycotina</taxon>
        <taxon>Agaricomycetes</taxon>
        <taxon>Polyporales</taxon>
        <taxon>Sparassidaceae</taxon>
        <taxon>Sparassis</taxon>
    </lineage>
</organism>
<protein>
    <submittedName>
        <fullName evidence="2">Uncharacterized protein</fullName>
    </submittedName>
</protein>
<dbReference type="STRING" id="139825.A0A401G8R2"/>